<accession>A0A182Y1Z1</accession>
<dbReference type="InterPro" id="IPR007701">
    <property type="entry name" value="Interferon-rel_develop_reg_N"/>
</dbReference>
<dbReference type="AlphaFoldDB" id="A0A182Y1Z1"/>
<dbReference type="PANTHER" id="PTHR12354:SF1">
    <property type="entry name" value="INTERFERON-RELATED DEVELOPMENTAL REGULATOR 1"/>
    <property type="match status" value="1"/>
</dbReference>
<protein>
    <recommendedName>
        <fullName evidence="7">Interferon-related developmental regulator N-terminal domain-containing protein</fullName>
    </recommendedName>
</protein>
<evidence type="ECO:0000313" key="6">
    <source>
        <dbReference type="Proteomes" id="UP000076408"/>
    </source>
</evidence>
<comment type="similarity">
    <text evidence="1">Belongs to the IFRD family.</text>
</comment>
<keyword evidence="6" id="KW-1185">Reference proteome</keyword>
<evidence type="ECO:0000259" key="3">
    <source>
        <dbReference type="Pfam" id="PF04836"/>
    </source>
</evidence>
<evidence type="ECO:0008006" key="7">
    <source>
        <dbReference type="Google" id="ProtNLM"/>
    </source>
</evidence>
<dbReference type="VEuPathDB" id="VectorBase:ASTE000296"/>
<dbReference type="SUPFAM" id="SSF48371">
    <property type="entry name" value="ARM repeat"/>
    <property type="match status" value="1"/>
</dbReference>
<name>A0A182Y1Z1_ANOST</name>
<sequence>MALQEDEFEEKLFQAIDDTADKRQQTRIEAYDLIREILMHNYIPEALTNRKMALLAALERSLRKGNEKERIVAAKLIPLLVIQCEAVEGVQEIEKLLKPVLITTMKDAENVACSVTVHCSNALGMLCLAGEKDPDEILAVMRIVQEILQEDLPYSVTNKLYAGVLNSWSLLLTLLAPKTIVEQINGGILLSSKDLVAMLEETHLAVRTSSSKTLALMHELGHQYDPSFLHDELPDFMDILQKLSTTSNKYQAKKNRKQQRHAFREVLHYFREGVTPEIGIKFEDETLHLDRWAIRHQYSCLKTVLTSGMNVHLKENLLVRDILQLGPKVSKLEKRSVKMLKLEQRLSNGAASKKRSITRGKERDIQSCLWE</sequence>
<dbReference type="Pfam" id="PF05004">
    <property type="entry name" value="IFRD"/>
    <property type="match status" value="1"/>
</dbReference>
<dbReference type="InterPro" id="IPR011989">
    <property type="entry name" value="ARM-like"/>
</dbReference>
<dbReference type="InterPro" id="IPR006921">
    <property type="entry name" value="Interferon-rel_develop_reg_C"/>
</dbReference>
<dbReference type="VEuPathDB" id="VectorBase:ASTEI02477"/>
<evidence type="ECO:0000313" key="5">
    <source>
        <dbReference type="EnsemblMetazoa" id="ASTEI02477-PA"/>
    </source>
</evidence>
<dbReference type="InterPro" id="IPR039777">
    <property type="entry name" value="IFRD"/>
</dbReference>
<evidence type="ECO:0000256" key="2">
    <source>
        <dbReference type="SAM" id="MobiDB-lite"/>
    </source>
</evidence>
<evidence type="ECO:0000256" key="1">
    <source>
        <dbReference type="ARBA" id="ARBA00008828"/>
    </source>
</evidence>
<dbReference type="Gene3D" id="1.25.10.10">
    <property type="entry name" value="Leucine-rich Repeat Variant"/>
    <property type="match status" value="1"/>
</dbReference>
<evidence type="ECO:0000259" key="4">
    <source>
        <dbReference type="Pfam" id="PF05004"/>
    </source>
</evidence>
<reference evidence="6" key="1">
    <citation type="journal article" date="2014" name="Genome Biol.">
        <title>Genome analysis of a major urban malaria vector mosquito, Anopheles stephensi.</title>
        <authorList>
            <person name="Jiang X."/>
            <person name="Peery A."/>
            <person name="Hall A.B."/>
            <person name="Sharma A."/>
            <person name="Chen X.G."/>
            <person name="Waterhouse R.M."/>
            <person name="Komissarov A."/>
            <person name="Riehle M.M."/>
            <person name="Shouche Y."/>
            <person name="Sharakhova M.V."/>
            <person name="Lawson D."/>
            <person name="Pakpour N."/>
            <person name="Arensburger P."/>
            <person name="Davidson V.L."/>
            <person name="Eiglmeier K."/>
            <person name="Emrich S."/>
            <person name="George P."/>
            <person name="Kennedy R.C."/>
            <person name="Mane S.P."/>
            <person name="Maslen G."/>
            <person name="Oringanje C."/>
            <person name="Qi Y."/>
            <person name="Settlage R."/>
            <person name="Tojo M."/>
            <person name="Tubio J.M."/>
            <person name="Unger M.F."/>
            <person name="Wang B."/>
            <person name="Vernick K.D."/>
            <person name="Ribeiro J.M."/>
            <person name="James A.A."/>
            <person name="Michel K."/>
            <person name="Riehle M.A."/>
            <person name="Luckhart S."/>
            <person name="Sharakhov I.V."/>
            <person name="Tu Z."/>
        </authorList>
    </citation>
    <scope>NUCLEOTIDE SEQUENCE [LARGE SCALE GENOMIC DNA]</scope>
    <source>
        <strain evidence="6">Indian</strain>
    </source>
</reference>
<dbReference type="VEuPathDB" id="VectorBase:ASTEI20_038292"/>
<proteinExistence type="inferred from homology"/>
<feature type="domain" description="Interferon-related developmental regulator C-terminal" evidence="3">
    <location>
        <begin position="316"/>
        <end position="364"/>
    </location>
</feature>
<feature type="region of interest" description="Disordered" evidence="2">
    <location>
        <begin position="351"/>
        <end position="371"/>
    </location>
</feature>
<reference evidence="5" key="2">
    <citation type="submission" date="2020-05" db="UniProtKB">
        <authorList>
            <consortium name="EnsemblMetazoa"/>
        </authorList>
    </citation>
    <scope>IDENTIFICATION</scope>
    <source>
        <strain evidence="5">Indian</strain>
    </source>
</reference>
<dbReference type="InterPro" id="IPR016024">
    <property type="entry name" value="ARM-type_fold"/>
</dbReference>
<dbReference type="PANTHER" id="PTHR12354">
    <property type="entry name" value="INTERFERON-RELATED DEVELOPMENTAL REGULATOR"/>
    <property type="match status" value="1"/>
</dbReference>
<feature type="domain" description="Interferon-related developmental regulator N-terminal" evidence="4">
    <location>
        <begin position="4"/>
        <end position="269"/>
    </location>
</feature>
<dbReference type="EnsemblMetazoa" id="ASTEI02477-RA">
    <property type="protein sequence ID" value="ASTEI02477-PA"/>
    <property type="gene ID" value="ASTEI02477"/>
</dbReference>
<dbReference type="Pfam" id="PF04836">
    <property type="entry name" value="IFRD_C"/>
    <property type="match status" value="1"/>
</dbReference>
<dbReference type="STRING" id="30069.A0A182Y1Z1"/>
<organism evidence="5 6">
    <name type="scientific">Anopheles stephensi</name>
    <name type="common">Indo-Pakistan malaria mosquito</name>
    <dbReference type="NCBI Taxonomy" id="30069"/>
    <lineage>
        <taxon>Eukaryota</taxon>
        <taxon>Metazoa</taxon>
        <taxon>Ecdysozoa</taxon>
        <taxon>Arthropoda</taxon>
        <taxon>Hexapoda</taxon>
        <taxon>Insecta</taxon>
        <taxon>Pterygota</taxon>
        <taxon>Neoptera</taxon>
        <taxon>Endopterygota</taxon>
        <taxon>Diptera</taxon>
        <taxon>Nematocera</taxon>
        <taxon>Culicoidea</taxon>
        <taxon>Culicidae</taxon>
        <taxon>Anophelinae</taxon>
        <taxon>Anopheles</taxon>
    </lineage>
</organism>
<dbReference type="OMA" id="NIGHFAI"/>
<dbReference type="Proteomes" id="UP000076408">
    <property type="component" value="Unassembled WGS sequence"/>
</dbReference>